<sequence length="244" mass="27387">MNPFLLVEADEIPTGDWMSLARPPELWIDTIEENFRLLGVTNDHEKYIHTMSSLGGDVIAEISNAERNLPRVGRFAALKKALLLKYAVHDKVQLGRFLEALDKAKHKLPSEFLDILAGVGSRFLDRSSILKWWSLRLPPQISIHLDSHVDSDSQCGDLSGSQQVLGGYCERVVELSATLARLEAPQSNREEKSRNTDAGNSSSTYCTYHSRFGHDAINCRDPCDYYRDFPEAKNAESPGPSKKR</sequence>
<proteinExistence type="predicted"/>
<comment type="caution">
    <text evidence="2">The sequence shown here is derived from an EMBL/GenBank/DDBJ whole genome shotgun (WGS) entry which is preliminary data.</text>
</comment>
<reference evidence="2 3" key="1">
    <citation type="journal article" date="2024" name="bioRxiv">
        <title>A reference genome for Trichogramma kaykai: A tiny desert-dwelling parasitoid wasp with competing sex-ratio distorters.</title>
        <authorList>
            <person name="Culotta J."/>
            <person name="Lindsey A.R."/>
        </authorList>
    </citation>
    <scope>NUCLEOTIDE SEQUENCE [LARGE SCALE GENOMIC DNA]</scope>
    <source>
        <strain evidence="2 3">KSX58</strain>
    </source>
</reference>
<evidence type="ECO:0000313" key="2">
    <source>
        <dbReference type="EMBL" id="KAL3407715.1"/>
    </source>
</evidence>
<dbReference type="PANTHER" id="PTHR33327:SF3">
    <property type="entry name" value="RNA-DIRECTED DNA POLYMERASE"/>
    <property type="match status" value="1"/>
</dbReference>
<gene>
    <name evidence="2" type="ORF">TKK_000385</name>
</gene>
<dbReference type="AlphaFoldDB" id="A0ABD2XQN7"/>
<organism evidence="2 3">
    <name type="scientific">Trichogramma kaykai</name>
    <dbReference type="NCBI Taxonomy" id="54128"/>
    <lineage>
        <taxon>Eukaryota</taxon>
        <taxon>Metazoa</taxon>
        <taxon>Ecdysozoa</taxon>
        <taxon>Arthropoda</taxon>
        <taxon>Hexapoda</taxon>
        <taxon>Insecta</taxon>
        <taxon>Pterygota</taxon>
        <taxon>Neoptera</taxon>
        <taxon>Endopterygota</taxon>
        <taxon>Hymenoptera</taxon>
        <taxon>Apocrita</taxon>
        <taxon>Proctotrupomorpha</taxon>
        <taxon>Chalcidoidea</taxon>
        <taxon>Trichogrammatidae</taxon>
        <taxon>Trichogramma</taxon>
    </lineage>
</organism>
<dbReference type="PANTHER" id="PTHR33327">
    <property type="entry name" value="ENDONUCLEASE"/>
    <property type="match status" value="1"/>
</dbReference>
<keyword evidence="3" id="KW-1185">Reference proteome</keyword>
<accession>A0ABD2XQN7</accession>
<evidence type="ECO:0000313" key="3">
    <source>
        <dbReference type="Proteomes" id="UP001627154"/>
    </source>
</evidence>
<dbReference type="InterPro" id="IPR055469">
    <property type="entry name" value="DUF7041"/>
</dbReference>
<dbReference type="Pfam" id="PF23055">
    <property type="entry name" value="DUF7041"/>
    <property type="match status" value="1"/>
</dbReference>
<name>A0ABD2XQN7_9HYME</name>
<protein>
    <recommendedName>
        <fullName evidence="1">DUF7041 domain-containing protein</fullName>
    </recommendedName>
</protein>
<dbReference type="Proteomes" id="UP001627154">
    <property type="component" value="Unassembled WGS sequence"/>
</dbReference>
<dbReference type="EMBL" id="JBJJXI010000003">
    <property type="protein sequence ID" value="KAL3407715.1"/>
    <property type="molecule type" value="Genomic_DNA"/>
</dbReference>
<feature type="domain" description="DUF7041" evidence="1">
    <location>
        <begin position="23"/>
        <end position="97"/>
    </location>
</feature>
<evidence type="ECO:0000259" key="1">
    <source>
        <dbReference type="Pfam" id="PF23055"/>
    </source>
</evidence>